<dbReference type="SUPFAM" id="SSF48264">
    <property type="entry name" value="Cytochrome P450"/>
    <property type="match status" value="1"/>
</dbReference>
<dbReference type="GO" id="GO:0016705">
    <property type="term" value="F:oxidoreductase activity, acting on paired donors, with incorporation or reduction of molecular oxygen"/>
    <property type="evidence" value="ECO:0007669"/>
    <property type="project" value="InterPro"/>
</dbReference>
<dbReference type="PANTHER" id="PTHR24291:SF189">
    <property type="entry name" value="CYTOCHROME P450 4C3-RELATED"/>
    <property type="match status" value="1"/>
</dbReference>
<proteinExistence type="inferred from homology"/>
<dbReference type="InterPro" id="IPR017972">
    <property type="entry name" value="Cyt_P450_CS"/>
</dbReference>
<evidence type="ECO:0000256" key="3">
    <source>
        <dbReference type="ARBA" id="ARBA00022723"/>
    </source>
</evidence>
<sequence length="180" mass="21315">MLSFIIYHIAHNPNVKKKMLKEIDSIFHGKMRPITKDDFYSLKYCEAIVKEAVRIFPIVHLNTRYIDKPRYQWPAGTFFIINVGVIHNKDDYWEEPNKFNPDRWMDENFEPKKNSFIMFGEGLRLCPGRKLAMIELVCLMALLFRKYEINLVDMNSPIKTKSDDIVISCVKLLVEIKLRN</sequence>
<comment type="similarity">
    <text evidence="2 8">Belongs to the cytochrome P450 family.</text>
</comment>
<protein>
    <submittedName>
        <fullName evidence="9">Cytochrome P450</fullName>
    </submittedName>
</protein>
<dbReference type="PRINTS" id="PR00463">
    <property type="entry name" value="EP450I"/>
</dbReference>
<dbReference type="GO" id="GO:0004497">
    <property type="term" value="F:monooxygenase activity"/>
    <property type="evidence" value="ECO:0007669"/>
    <property type="project" value="UniProtKB-KW"/>
</dbReference>
<dbReference type="GO" id="GO:0020037">
    <property type="term" value="F:heme binding"/>
    <property type="evidence" value="ECO:0007669"/>
    <property type="project" value="InterPro"/>
</dbReference>
<evidence type="ECO:0000256" key="4">
    <source>
        <dbReference type="ARBA" id="ARBA00022824"/>
    </source>
</evidence>
<evidence type="ECO:0000256" key="1">
    <source>
        <dbReference type="ARBA" id="ARBA00004586"/>
    </source>
</evidence>
<dbReference type="VEuPathDB" id="FungiDB:RhiirA1_500337"/>
<evidence type="ECO:0000256" key="2">
    <source>
        <dbReference type="ARBA" id="ARBA00010617"/>
    </source>
</evidence>
<feature type="binding site" description="axial binding residue" evidence="7">
    <location>
        <position position="126"/>
    </location>
    <ligand>
        <name>heme</name>
        <dbReference type="ChEBI" id="CHEBI:30413"/>
    </ligand>
    <ligandPart>
        <name>Fe</name>
        <dbReference type="ChEBI" id="CHEBI:18248"/>
    </ligandPart>
</feature>
<evidence type="ECO:0000256" key="7">
    <source>
        <dbReference type="PIRSR" id="PIRSR602401-1"/>
    </source>
</evidence>
<dbReference type="Pfam" id="PF00067">
    <property type="entry name" value="p450"/>
    <property type="match status" value="1"/>
</dbReference>
<dbReference type="InterPro" id="IPR050196">
    <property type="entry name" value="Cytochrome_P450_Monoox"/>
</dbReference>
<keyword evidence="8" id="KW-0503">Monooxygenase</keyword>
<keyword evidence="8" id="KW-0560">Oxidoreductase</keyword>
<dbReference type="PANTHER" id="PTHR24291">
    <property type="entry name" value="CYTOCHROME P450 FAMILY 4"/>
    <property type="match status" value="1"/>
</dbReference>
<dbReference type="EMBL" id="LLXI01002036">
    <property type="protein sequence ID" value="PKY56010.1"/>
    <property type="molecule type" value="Genomic_DNA"/>
</dbReference>
<dbReference type="InterPro" id="IPR002401">
    <property type="entry name" value="Cyt_P450_E_grp-I"/>
</dbReference>
<name>A0A2I1HAZ4_9GLOM</name>
<evidence type="ECO:0000256" key="8">
    <source>
        <dbReference type="RuleBase" id="RU000461"/>
    </source>
</evidence>
<comment type="caution">
    <text evidence="9">The sequence shown here is derived from an EMBL/GenBank/DDBJ whole genome shotgun (WGS) entry which is preliminary data.</text>
</comment>
<comment type="cofactor">
    <cofactor evidence="7">
        <name>heme</name>
        <dbReference type="ChEBI" id="CHEBI:30413"/>
    </cofactor>
</comment>
<evidence type="ECO:0000313" key="10">
    <source>
        <dbReference type="Proteomes" id="UP000234323"/>
    </source>
</evidence>
<dbReference type="PROSITE" id="PS00086">
    <property type="entry name" value="CYTOCHROME_P450"/>
    <property type="match status" value="1"/>
</dbReference>
<dbReference type="GO" id="GO:0005506">
    <property type="term" value="F:iron ion binding"/>
    <property type="evidence" value="ECO:0007669"/>
    <property type="project" value="InterPro"/>
</dbReference>
<dbReference type="GO" id="GO:0005789">
    <property type="term" value="C:endoplasmic reticulum membrane"/>
    <property type="evidence" value="ECO:0007669"/>
    <property type="project" value="UniProtKB-SubCell"/>
</dbReference>
<keyword evidence="5 7" id="KW-0408">Iron</keyword>
<keyword evidence="7 8" id="KW-0349">Heme</keyword>
<evidence type="ECO:0000256" key="5">
    <source>
        <dbReference type="ARBA" id="ARBA00023004"/>
    </source>
</evidence>
<evidence type="ECO:0000256" key="6">
    <source>
        <dbReference type="ARBA" id="ARBA00023136"/>
    </source>
</evidence>
<keyword evidence="10" id="KW-1185">Reference proteome</keyword>
<keyword evidence="3 7" id="KW-0479">Metal-binding</keyword>
<accession>A0A2I1HAZ4</accession>
<dbReference type="PRINTS" id="PR00385">
    <property type="entry name" value="P450"/>
</dbReference>
<keyword evidence="6" id="KW-0472">Membrane</keyword>
<dbReference type="InterPro" id="IPR001128">
    <property type="entry name" value="Cyt_P450"/>
</dbReference>
<dbReference type="InterPro" id="IPR036396">
    <property type="entry name" value="Cyt_P450_sf"/>
</dbReference>
<gene>
    <name evidence="9" type="ORF">RhiirA4_506189</name>
</gene>
<evidence type="ECO:0000313" key="9">
    <source>
        <dbReference type="EMBL" id="PKY56010.1"/>
    </source>
</evidence>
<dbReference type="AlphaFoldDB" id="A0A2I1HAZ4"/>
<comment type="subcellular location">
    <subcellularLocation>
        <location evidence="1">Endoplasmic reticulum membrane</location>
    </subcellularLocation>
</comment>
<dbReference type="Proteomes" id="UP000234323">
    <property type="component" value="Unassembled WGS sequence"/>
</dbReference>
<organism evidence="9 10">
    <name type="scientific">Rhizophagus irregularis</name>
    <dbReference type="NCBI Taxonomy" id="588596"/>
    <lineage>
        <taxon>Eukaryota</taxon>
        <taxon>Fungi</taxon>
        <taxon>Fungi incertae sedis</taxon>
        <taxon>Mucoromycota</taxon>
        <taxon>Glomeromycotina</taxon>
        <taxon>Glomeromycetes</taxon>
        <taxon>Glomerales</taxon>
        <taxon>Glomeraceae</taxon>
        <taxon>Rhizophagus</taxon>
    </lineage>
</organism>
<keyword evidence="4" id="KW-0256">Endoplasmic reticulum</keyword>
<reference evidence="9 10" key="1">
    <citation type="submission" date="2015-10" db="EMBL/GenBank/DDBJ databases">
        <title>Genome analyses suggest a sexual origin of heterokaryosis in a supposedly ancient asexual fungus.</title>
        <authorList>
            <person name="Ropars J."/>
            <person name="Sedzielewska K."/>
            <person name="Noel J."/>
            <person name="Charron P."/>
            <person name="Farinelli L."/>
            <person name="Marton T."/>
            <person name="Kruger M."/>
            <person name="Pelin A."/>
            <person name="Brachmann A."/>
            <person name="Corradi N."/>
        </authorList>
    </citation>
    <scope>NUCLEOTIDE SEQUENCE [LARGE SCALE GENOMIC DNA]</scope>
    <source>
        <strain evidence="9 10">A4</strain>
    </source>
</reference>
<dbReference type="Gene3D" id="1.10.630.10">
    <property type="entry name" value="Cytochrome P450"/>
    <property type="match status" value="1"/>
</dbReference>